<evidence type="ECO:0000313" key="2">
    <source>
        <dbReference type="Proteomes" id="UP001156102"/>
    </source>
</evidence>
<organism evidence="1 2">
    <name type="scientific">Ectobacillus ponti</name>
    <dbReference type="NCBI Taxonomy" id="2961894"/>
    <lineage>
        <taxon>Bacteria</taxon>
        <taxon>Bacillati</taxon>
        <taxon>Bacillota</taxon>
        <taxon>Bacilli</taxon>
        <taxon>Bacillales</taxon>
        <taxon>Bacillaceae</taxon>
        <taxon>Ectobacillus</taxon>
    </lineage>
</organism>
<dbReference type="EMBL" id="JANCLT010000005">
    <property type="protein sequence ID" value="MCP8969317.1"/>
    <property type="molecule type" value="Genomic_DNA"/>
</dbReference>
<name>A0AA41X5T8_9BACI</name>
<sequence length="79" mass="9457">MEQRGRERGSLTKDELQSRIQSSGILAENEQIRYTRDDSYVYVLRKNESQEMTGVTLLYWNEFARRMQQTIEKYLFPSS</sequence>
<comment type="caution">
    <text evidence="1">The sequence shown here is derived from an EMBL/GenBank/DDBJ whole genome shotgun (WGS) entry which is preliminary data.</text>
</comment>
<dbReference type="RefSeq" id="WP_254759225.1">
    <property type="nucleotide sequence ID" value="NZ_JANCLT010000005.1"/>
</dbReference>
<keyword evidence="2" id="KW-1185">Reference proteome</keyword>
<dbReference type="AlphaFoldDB" id="A0AA41X5T8"/>
<reference evidence="1" key="1">
    <citation type="submission" date="2022-07" db="EMBL/GenBank/DDBJ databases">
        <authorList>
            <person name="Li W.-J."/>
            <person name="Deng Q.-Q."/>
        </authorList>
    </citation>
    <scope>NUCLEOTIDE SEQUENCE</scope>
    <source>
        <strain evidence="1">SYSU M60031</strain>
    </source>
</reference>
<evidence type="ECO:0000313" key="1">
    <source>
        <dbReference type="EMBL" id="MCP8969317.1"/>
    </source>
</evidence>
<proteinExistence type="predicted"/>
<protein>
    <submittedName>
        <fullName evidence="1">Uncharacterized protein</fullName>
    </submittedName>
</protein>
<gene>
    <name evidence="1" type="ORF">NK662_12280</name>
</gene>
<dbReference type="Proteomes" id="UP001156102">
    <property type="component" value="Unassembled WGS sequence"/>
</dbReference>
<accession>A0AA41X5T8</accession>